<comment type="pathway">
    <text evidence="1">Phospholipid metabolism; CDP-diacylglycerol biosynthesis; CDP-diacylglycerol from sn-glycerol 3-phosphate: step 2/3.</text>
</comment>
<evidence type="ECO:0000256" key="4">
    <source>
        <dbReference type="ARBA" id="ARBA00023315"/>
    </source>
</evidence>
<dbReference type="EMBL" id="KN600101">
    <property type="protein sequence ID" value="KHJ80655.1"/>
    <property type="molecule type" value="Genomic_DNA"/>
</dbReference>
<evidence type="ECO:0000256" key="2">
    <source>
        <dbReference type="ARBA" id="ARBA00013211"/>
    </source>
</evidence>
<evidence type="ECO:0000313" key="7">
    <source>
        <dbReference type="Proteomes" id="UP000053660"/>
    </source>
</evidence>
<dbReference type="PANTHER" id="PTHR10434">
    <property type="entry name" value="1-ACYL-SN-GLYCEROL-3-PHOSPHATE ACYLTRANSFERASE"/>
    <property type="match status" value="1"/>
</dbReference>
<accession>A0A0B1SBU4</accession>
<dbReference type="Pfam" id="PF01553">
    <property type="entry name" value="Acyltransferase"/>
    <property type="match status" value="1"/>
</dbReference>
<organism evidence="6 7">
    <name type="scientific">Oesophagostomum dentatum</name>
    <name type="common">Nodular worm</name>
    <dbReference type="NCBI Taxonomy" id="61180"/>
    <lineage>
        <taxon>Eukaryota</taxon>
        <taxon>Metazoa</taxon>
        <taxon>Ecdysozoa</taxon>
        <taxon>Nematoda</taxon>
        <taxon>Chromadorea</taxon>
        <taxon>Rhabditida</taxon>
        <taxon>Rhabditina</taxon>
        <taxon>Rhabditomorpha</taxon>
        <taxon>Strongyloidea</taxon>
        <taxon>Strongylidae</taxon>
        <taxon>Oesophagostomum</taxon>
    </lineage>
</organism>
<keyword evidence="3" id="KW-0808">Transferase</keyword>
<evidence type="ECO:0000259" key="5">
    <source>
        <dbReference type="Pfam" id="PF01553"/>
    </source>
</evidence>
<dbReference type="Proteomes" id="UP000053660">
    <property type="component" value="Unassembled WGS sequence"/>
</dbReference>
<dbReference type="CDD" id="cd07989">
    <property type="entry name" value="LPLAT_AGPAT-like"/>
    <property type="match status" value="1"/>
</dbReference>
<name>A0A0B1SBU4_OESDE</name>
<gene>
    <name evidence="6" type="ORF">OESDEN_19667</name>
</gene>
<dbReference type="InterPro" id="IPR002123">
    <property type="entry name" value="Plipid/glycerol_acylTrfase"/>
</dbReference>
<evidence type="ECO:0000256" key="3">
    <source>
        <dbReference type="ARBA" id="ARBA00022679"/>
    </source>
</evidence>
<dbReference type="EC" id="2.3.1.51" evidence="2"/>
<dbReference type="AlphaFoldDB" id="A0A0B1SBU4"/>
<dbReference type="PANTHER" id="PTHR10434:SF11">
    <property type="entry name" value="1-ACYL-SN-GLYCEROL-3-PHOSPHATE ACYLTRANSFERASE"/>
    <property type="match status" value="1"/>
</dbReference>
<dbReference type="GO" id="GO:0005783">
    <property type="term" value="C:endoplasmic reticulum"/>
    <property type="evidence" value="ECO:0007669"/>
    <property type="project" value="TreeGrafter"/>
</dbReference>
<reference evidence="6 7" key="1">
    <citation type="submission" date="2014-03" db="EMBL/GenBank/DDBJ databases">
        <title>Draft genome of the hookworm Oesophagostomum dentatum.</title>
        <authorList>
            <person name="Mitreva M."/>
        </authorList>
    </citation>
    <scope>NUCLEOTIDE SEQUENCE [LARGE SCALE GENOMIC DNA]</scope>
    <source>
        <strain evidence="6 7">OD-Hann</strain>
    </source>
</reference>
<dbReference type="SUPFAM" id="SSF69593">
    <property type="entry name" value="Glycerol-3-phosphate (1)-acyltransferase"/>
    <property type="match status" value="2"/>
</dbReference>
<sequence>IWIFPEGTRNHGDGFLRFKKGAFNIAIRGGFPIVPIVLSSYRPFYSKAQKYFKTDGEVIAKVLKPISTKGGSAIFIDRYHRDKAMEQIDYCVEQMKKKNMKVGGFPIVPIVLSSYRPFYSKAQKYFKTDGEVIAKVLKPISTKGLTVEDVPELSENIRNQMLEVHRDISEEAAEKMKRKRQSAM</sequence>
<feature type="domain" description="Phospholipid/glycerol acyltransferase" evidence="5">
    <location>
        <begin position="1"/>
        <end position="39"/>
    </location>
</feature>
<evidence type="ECO:0000256" key="1">
    <source>
        <dbReference type="ARBA" id="ARBA00004728"/>
    </source>
</evidence>
<dbReference type="GO" id="GO:0003841">
    <property type="term" value="F:1-acylglycerol-3-phosphate O-acyltransferase activity"/>
    <property type="evidence" value="ECO:0007669"/>
    <property type="project" value="UniProtKB-EC"/>
</dbReference>
<feature type="non-terminal residue" evidence="6">
    <location>
        <position position="1"/>
    </location>
</feature>
<keyword evidence="4" id="KW-0012">Acyltransferase</keyword>
<dbReference type="OrthoDB" id="202234at2759"/>
<keyword evidence="7" id="KW-1185">Reference proteome</keyword>
<dbReference type="GO" id="GO:0006654">
    <property type="term" value="P:phosphatidic acid biosynthetic process"/>
    <property type="evidence" value="ECO:0007669"/>
    <property type="project" value="TreeGrafter"/>
</dbReference>
<protein>
    <recommendedName>
        <fullName evidence="2">1-acylglycerol-3-phosphate O-acyltransferase</fullName>
        <ecNumber evidence="2">2.3.1.51</ecNumber>
    </recommendedName>
</protein>
<proteinExistence type="predicted"/>
<evidence type="ECO:0000313" key="6">
    <source>
        <dbReference type="EMBL" id="KHJ80655.1"/>
    </source>
</evidence>